<dbReference type="Ensembl" id="ENSPCLT00000027098.1">
    <property type="protein sequence ID" value="ENSPCLP00000019966.1"/>
    <property type="gene ID" value="ENSPCLG00000017083.1"/>
</dbReference>
<proteinExistence type="predicted"/>
<dbReference type="AlphaFoldDB" id="A0A669QZQ5"/>
<dbReference type="GO" id="GO:0005634">
    <property type="term" value="C:nucleus"/>
    <property type="evidence" value="ECO:0007669"/>
    <property type="project" value="TreeGrafter"/>
</dbReference>
<evidence type="ECO:0000313" key="2">
    <source>
        <dbReference type="Proteomes" id="UP000472261"/>
    </source>
</evidence>
<evidence type="ECO:0000313" key="1">
    <source>
        <dbReference type="Ensembl" id="ENSPCLP00000019966.1"/>
    </source>
</evidence>
<reference evidence="1" key="2">
    <citation type="submission" date="2025-09" db="UniProtKB">
        <authorList>
            <consortium name="Ensembl"/>
        </authorList>
    </citation>
    <scope>IDENTIFICATION</scope>
</reference>
<accession>A0A669QZQ5</accession>
<dbReference type="Proteomes" id="UP000472261">
    <property type="component" value="Unplaced"/>
</dbReference>
<dbReference type="PANTHER" id="PTHR21359">
    <property type="entry name" value="DUF5577 DOMAIN-CONTAINING PROTEIN"/>
    <property type="match status" value="1"/>
</dbReference>
<dbReference type="Gene3D" id="1.10.150.50">
    <property type="entry name" value="Transcription Factor, Ets-1"/>
    <property type="match status" value="1"/>
</dbReference>
<dbReference type="InterPro" id="IPR013761">
    <property type="entry name" value="SAM/pointed_sf"/>
</dbReference>
<name>A0A669QZQ5_PHACC</name>
<reference evidence="1" key="1">
    <citation type="submission" date="2025-08" db="UniProtKB">
        <authorList>
            <consortium name="Ensembl"/>
        </authorList>
    </citation>
    <scope>IDENTIFICATION</scope>
</reference>
<organism evidence="1 2">
    <name type="scientific">Phasianus colchicus</name>
    <name type="common">Common pheasant</name>
    <dbReference type="NCBI Taxonomy" id="9054"/>
    <lineage>
        <taxon>Eukaryota</taxon>
        <taxon>Metazoa</taxon>
        <taxon>Chordata</taxon>
        <taxon>Craniata</taxon>
        <taxon>Vertebrata</taxon>
        <taxon>Euteleostomi</taxon>
        <taxon>Archelosauria</taxon>
        <taxon>Archosauria</taxon>
        <taxon>Dinosauria</taxon>
        <taxon>Saurischia</taxon>
        <taxon>Theropoda</taxon>
        <taxon>Coelurosauria</taxon>
        <taxon>Aves</taxon>
        <taxon>Neognathae</taxon>
        <taxon>Galloanserae</taxon>
        <taxon>Galliformes</taxon>
        <taxon>Phasianidae</taxon>
        <taxon>Phasianinae</taxon>
        <taxon>Phasianus</taxon>
    </lineage>
</organism>
<sequence length="139" mass="15353">MNTILPQFCPISLQSEPFLPHFHPFPLIFIPFAPIQPRFGAAFALLGLFSPPSGPLCSILSLFRPILGRSCCILGPFPHFCSIHKHMLLDLTKELMHELGITLVGDVIAILKHAKVAYRQVSSPKIASDHTESAKICLK</sequence>
<dbReference type="PANTHER" id="PTHR21359:SF1">
    <property type="entry name" value="DUF5577 DOMAIN-CONTAINING PROTEIN"/>
    <property type="match status" value="1"/>
</dbReference>
<dbReference type="InterPro" id="IPR039161">
    <property type="entry name" value="C19orf47-like"/>
</dbReference>
<protein>
    <recommendedName>
        <fullName evidence="3">DUF5577 domain-containing protein</fullName>
    </recommendedName>
</protein>
<evidence type="ECO:0008006" key="3">
    <source>
        <dbReference type="Google" id="ProtNLM"/>
    </source>
</evidence>
<dbReference type="Pfam" id="PF18017">
    <property type="entry name" value="SAM_4"/>
    <property type="match status" value="1"/>
</dbReference>
<keyword evidence="2" id="KW-1185">Reference proteome</keyword>